<evidence type="ECO:0000256" key="5">
    <source>
        <dbReference type="PROSITE-ProRule" id="PRU00335"/>
    </source>
</evidence>
<dbReference type="GO" id="GO:0003700">
    <property type="term" value="F:DNA-binding transcription factor activity"/>
    <property type="evidence" value="ECO:0007669"/>
    <property type="project" value="TreeGrafter"/>
</dbReference>
<dbReference type="InterPro" id="IPR039538">
    <property type="entry name" value="BetI_C"/>
</dbReference>
<dbReference type="SUPFAM" id="SSF48498">
    <property type="entry name" value="Tetracyclin repressor-like, C-terminal domain"/>
    <property type="match status" value="1"/>
</dbReference>
<dbReference type="EMBL" id="CP059833">
    <property type="protein sequence ID" value="QMV86178.1"/>
    <property type="molecule type" value="Genomic_DNA"/>
</dbReference>
<dbReference type="InterPro" id="IPR009057">
    <property type="entry name" value="Homeodomain-like_sf"/>
</dbReference>
<feature type="domain" description="HTH tetR-type" evidence="6">
    <location>
        <begin position="11"/>
        <end position="71"/>
    </location>
</feature>
<dbReference type="PANTHER" id="PTHR30055">
    <property type="entry name" value="HTH-TYPE TRANSCRIPTIONAL REGULATOR RUTR"/>
    <property type="match status" value="1"/>
</dbReference>
<organism evidence="7 8">
    <name type="scientific">Corynebacterium hindlerae</name>
    <dbReference type="NCBI Taxonomy" id="699041"/>
    <lineage>
        <taxon>Bacteria</taxon>
        <taxon>Bacillati</taxon>
        <taxon>Actinomycetota</taxon>
        <taxon>Actinomycetes</taxon>
        <taxon>Mycobacteriales</taxon>
        <taxon>Corynebacteriaceae</taxon>
        <taxon>Corynebacterium</taxon>
    </lineage>
</organism>
<name>A0A7G5FHT7_9CORY</name>
<evidence type="ECO:0000313" key="8">
    <source>
        <dbReference type="Proteomes" id="UP000515570"/>
    </source>
</evidence>
<keyword evidence="2" id="KW-0805">Transcription regulation</keyword>
<evidence type="ECO:0000256" key="1">
    <source>
        <dbReference type="ARBA" id="ARBA00022491"/>
    </source>
</evidence>
<evidence type="ECO:0000256" key="2">
    <source>
        <dbReference type="ARBA" id="ARBA00023015"/>
    </source>
</evidence>
<accession>A0A7G5FHT7</accession>
<dbReference type="InterPro" id="IPR001647">
    <property type="entry name" value="HTH_TetR"/>
</dbReference>
<dbReference type="Pfam" id="PF00440">
    <property type="entry name" value="TetR_N"/>
    <property type="match status" value="1"/>
</dbReference>
<dbReference type="SUPFAM" id="SSF46689">
    <property type="entry name" value="Homeodomain-like"/>
    <property type="match status" value="1"/>
</dbReference>
<keyword evidence="8" id="KW-1185">Reference proteome</keyword>
<dbReference type="PROSITE" id="PS50977">
    <property type="entry name" value="HTH_TETR_2"/>
    <property type="match status" value="1"/>
</dbReference>
<protein>
    <submittedName>
        <fullName evidence="7">TetR family transcriptional regulator</fullName>
    </submittedName>
</protein>
<dbReference type="Proteomes" id="UP000515570">
    <property type="component" value="Chromosome"/>
</dbReference>
<sequence length="205" mass="21913">MRAFSIDQELSPTATTVADATIRIIVSRGLDAVSVRAVAKEANLAPGTVQYHAKDKDTLLAHAFIRSIQRQAARSEAVQPRDTLFATSVARLAELLPIGNVRSEDACVWVTFGSASATRDWLAELYDEALAQFRTTLETALARADGTGPIDDTHSTHSAHSPAQRARLITALVNGLTIDNLRAPESSADDLLADLEAGLRSVLGP</sequence>
<evidence type="ECO:0000256" key="4">
    <source>
        <dbReference type="ARBA" id="ARBA00023163"/>
    </source>
</evidence>
<dbReference type="GO" id="GO:0000976">
    <property type="term" value="F:transcription cis-regulatory region binding"/>
    <property type="evidence" value="ECO:0007669"/>
    <property type="project" value="TreeGrafter"/>
</dbReference>
<gene>
    <name evidence="7" type="ORF">HW450_05545</name>
</gene>
<evidence type="ECO:0000256" key="3">
    <source>
        <dbReference type="ARBA" id="ARBA00023125"/>
    </source>
</evidence>
<evidence type="ECO:0000259" key="6">
    <source>
        <dbReference type="PROSITE" id="PS50977"/>
    </source>
</evidence>
<reference evidence="7 8" key="1">
    <citation type="submission" date="2020-07" db="EMBL/GenBank/DDBJ databases">
        <title>non toxigenic Corynebacterium sp. nov from a clinical source.</title>
        <authorList>
            <person name="Bernier A.-M."/>
            <person name="Bernard K."/>
        </authorList>
    </citation>
    <scope>NUCLEOTIDE SEQUENCE [LARGE SCALE GENOMIC DNA]</scope>
    <source>
        <strain evidence="8">NML 93-0612</strain>
    </source>
</reference>
<dbReference type="InterPro" id="IPR050109">
    <property type="entry name" value="HTH-type_TetR-like_transc_reg"/>
</dbReference>
<dbReference type="InterPro" id="IPR036271">
    <property type="entry name" value="Tet_transcr_reg_TetR-rel_C_sf"/>
</dbReference>
<dbReference type="Gene3D" id="1.10.357.10">
    <property type="entry name" value="Tetracycline Repressor, domain 2"/>
    <property type="match status" value="1"/>
</dbReference>
<keyword evidence="4" id="KW-0804">Transcription</keyword>
<keyword evidence="3 5" id="KW-0238">DNA-binding</keyword>
<dbReference type="PANTHER" id="PTHR30055:SF226">
    <property type="entry name" value="HTH-TYPE TRANSCRIPTIONAL REGULATOR PKSA"/>
    <property type="match status" value="1"/>
</dbReference>
<dbReference type="AlphaFoldDB" id="A0A7G5FHT7"/>
<evidence type="ECO:0000313" key="7">
    <source>
        <dbReference type="EMBL" id="QMV86178.1"/>
    </source>
</evidence>
<proteinExistence type="predicted"/>
<dbReference type="Pfam" id="PF13977">
    <property type="entry name" value="TetR_C_6"/>
    <property type="match status" value="1"/>
</dbReference>
<feature type="DNA-binding region" description="H-T-H motif" evidence="5">
    <location>
        <begin position="34"/>
        <end position="53"/>
    </location>
</feature>
<keyword evidence="1" id="KW-0678">Repressor</keyword>
<dbReference type="RefSeq" id="WP_182386988.1">
    <property type="nucleotide sequence ID" value="NZ_CP059833.1"/>
</dbReference>